<name>A0ABY8HCN3_ENSAD</name>
<evidence type="ECO:0000313" key="1">
    <source>
        <dbReference type="EMBL" id="WFP89854.1"/>
    </source>
</evidence>
<keyword evidence="2" id="KW-1185">Reference proteome</keyword>
<evidence type="ECO:0000313" key="2">
    <source>
        <dbReference type="Proteomes" id="UP001214094"/>
    </source>
</evidence>
<sequence>MSETKERLGRFGHHPDPAIDFCVEVETIEGEHLNIKIGFENGTPTLDEIRKRVDRAMSFRVGGDLNAIEAKRLLRSIEADIARSKDR</sequence>
<gene>
    <name evidence="1" type="ORF">P4B07_14970</name>
</gene>
<protein>
    <submittedName>
        <fullName evidence="1">Uncharacterized protein</fullName>
    </submittedName>
</protein>
<dbReference type="Proteomes" id="UP001214094">
    <property type="component" value="Chromosome"/>
</dbReference>
<proteinExistence type="predicted"/>
<dbReference type="GeneID" id="29518588"/>
<accession>A0ABY8HCN3</accession>
<dbReference type="RefSeq" id="WP_034806292.1">
    <property type="nucleotide sequence ID" value="NZ_CP015880.1"/>
</dbReference>
<organism evidence="1 2">
    <name type="scientific">Ensifer adhaerens</name>
    <name type="common">Sinorhizobium morelense</name>
    <dbReference type="NCBI Taxonomy" id="106592"/>
    <lineage>
        <taxon>Bacteria</taxon>
        <taxon>Pseudomonadati</taxon>
        <taxon>Pseudomonadota</taxon>
        <taxon>Alphaproteobacteria</taxon>
        <taxon>Hyphomicrobiales</taxon>
        <taxon>Rhizobiaceae</taxon>
        <taxon>Sinorhizobium/Ensifer group</taxon>
        <taxon>Ensifer</taxon>
    </lineage>
</organism>
<reference evidence="1 2" key="1">
    <citation type="submission" date="2023-03" db="EMBL/GenBank/DDBJ databases">
        <title>Comparative genome and transcriptome analysis combination mining strategies for increasing vitamin B12 production of Ensifer adhaerens strain.</title>
        <authorList>
            <person name="Yongheng L."/>
        </authorList>
    </citation>
    <scope>NUCLEOTIDE SEQUENCE [LARGE SCALE GENOMIC DNA]</scope>
    <source>
        <strain evidence="1 2">Casida A-T305</strain>
    </source>
</reference>
<dbReference type="EMBL" id="CP121308">
    <property type="protein sequence ID" value="WFP89854.1"/>
    <property type="molecule type" value="Genomic_DNA"/>
</dbReference>